<evidence type="ECO:0000313" key="2">
    <source>
        <dbReference type="EMBL" id="KAJ7773055.1"/>
    </source>
</evidence>
<dbReference type="Proteomes" id="UP001215598">
    <property type="component" value="Unassembled WGS sequence"/>
</dbReference>
<feature type="compositionally biased region" description="Low complexity" evidence="1">
    <location>
        <begin position="28"/>
        <end position="45"/>
    </location>
</feature>
<gene>
    <name evidence="2" type="ORF">B0H16DRAFT_1880560</name>
</gene>
<feature type="region of interest" description="Disordered" evidence="1">
    <location>
        <begin position="26"/>
        <end position="71"/>
    </location>
</feature>
<feature type="compositionally biased region" description="Basic and acidic residues" evidence="1">
    <location>
        <begin position="139"/>
        <end position="151"/>
    </location>
</feature>
<evidence type="ECO:0000313" key="3">
    <source>
        <dbReference type="Proteomes" id="UP001215598"/>
    </source>
</evidence>
<evidence type="ECO:0000256" key="1">
    <source>
        <dbReference type="SAM" id="MobiDB-lite"/>
    </source>
</evidence>
<keyword evidence="3" id="KW-1185">Reference proteome</keyword>
<dbReference type="AlphaFoldDB" id="A0AAD7JYC6"/>
<organism evidence="2 3">
    <name type="scientific">Mycena metata</name>
    <dbReference type="NCBI Taxonomy" id="1033252"/>
    <lineage>
        <taxon>Eukaryota</taxon>
        <taxon>Fungi</taxon>
        <taxon>Dikarya</taxon>
        <taxon>Basidiomycota</taxon>
        <taxon>Agaricomycotina</taxon>
        <taxon>Agaricomycetes</taxon>
        <taxon>Agaricomycetidae</taxon>
        <taxon>Agaricales</taxon>
        <taxon>Marasmiineae</taxon>
        <taxon>Mycenaceae</taxon>
        <taxon>Mycena</taxon>
    </lineage>
</organism>
<proteinExistence type="predicted"/>
<feature type="region of interest" description="Disordered" evidence="1">
    <location>
        <begin position="131"/>
        <end position="210"/>
    </location>
</feature>
<reference evidence="2" key="1">
    <citation type="submission" date="2023-03" db="EMBL/GenBank/DDBJ databases">
        <title>Massive genome expansion in bonnet fungi (Mycena s.s.) driven by repeated elements and novel gene families across ecological guilds.</title>
        <authorList>
            <consortium name="Lawrence Berkeley National Laboratory"/>
            <person name="Harder C.B."/>
            <person name="Miyauchi S."/>
            <person name="Viragh M."/>
            <person name="Kuo A."/>
            <person name="Thoen E."/>
            <person name="Andreopoulos B."/>
            <person name="Lu D."/>
            <person name="Skrede I."/>
            <person name="Drula E."/>
            <person name="Henrissat B."/>
            <person name="Morin E."/>
            <person name="Kohler A."/>
            <person name="Barry K."/>
            <person name="LaButti K."/>
            <person name="Morin E."/>
            <person name="Salamov A."/>
            <person name="Lipzen A."/>
            <person name="Mereny Z."/>
            <person name="Hegedus B."/>
            <person name="Baldrian P."/>
            <person name="Stursova M."/>
            <person name="Weitz H."/>
            <person name="Taylor A."/>
            <person name="Grigoriev I.V."/>
            <person name="Nagy L.G."/>
            <person name="Martin F."/>
            <person name="Kauserud H."/>
        </authorList>
    </citation>
    <scope>NUCLEOTIDE SEQUENCE</scope>
    <source>
        <strain evidence="2">CBHHK182m</strain>
    </source>
</reference>
<sequence>MPTVQATLLWPVSPEFENALALATQRHLAQPPASPATAPSTPQLAHSPLQHPHSLGVPSPETPSPGSVPRSASLMMKTRVAVRDKTPHRFQVVPLRDIATREKAPSVKQPSAAWTRQLAVLRPSGVGLGLNMRSTVTDTPERGRERTRQSDVIDATPVGRKGILRGLQGLSPKRQIGSPDGKENRAPGSRDTTRSPSKRGRRRREYTFDSTRSFEIPTFAGDATTTIQDGVIPTPAEESTSHTTQENTSIDINFPELLAALSRDSFVDEDITITELKTQAVSDVDSSTKSSARTRISRHFKSPSLGAIHHLLSASTPTTAPDLPDNTPRVRCRKRTNTLSVAHASTKSKRYGVYTPGKLDFSPVASPEDARNSTYSLGALLSAYSFDSLPSMYSQDSFVGDGAGTRPLCVRVRQLQGQAVEGQAHPIVMQLIREVEIAIGEWA</sequence>
<dbReference type="EMBL" id="JARKIB010000013">
    <property type="protein sequence ID" value="KAJ7773055.1"/>
    <property type="molecule type" value="Genomic_DNA"/>
</dbReference>
<protein>
    <submittedName>
        <fullName evidence="2">Uncharacterized protein</fullName>
    </submittedName>
</protein>
<accession>A0AAD7JYC6</accession>
<name>A0AAD7JYC6_9AGAR</name>
<comment type="caution">
    <text evidence="2">The sequence shown here is derived from an EMBL/GenBank/DDBJ whole genome shotgun (WGS) entry which is preliminary data.</text>
</comment>